<evidence type="ECO:0000256" key="4">
    <source>
        <dbReference type="HAMAP-Rule" id="MF_01151"/>
    </source>
</evidence>
<evidence type="ECO:0000256" key="3">
    <source>
        <dbReference type="ARBA" id="ARBA00023186"/>
    </source>
</evidence>
<dbReference type="Gene3D" id="3.90.20.20">
    <property type="match status" value="1"/>
</dbReference>
<dbReference type="CDD" id="cd00446">
    <property type="entry name" value="GrpE"/>
    <property type="match status" value="1"/>
</dbReference>
<dbReference type="Pfam" id="PF01025">
    <property type="entry name" value="GrpE"/>
    <property type="match status" value="1"/>
</dbReference>
<keyword evidence="2 4" id="KW-0346">Stress response</keyword>
<feature type="compositionally biased region" description="Basic and acidic residues" evidence="8">
    <location>
        <begin position="1"/>
        <end position="10"/>
    </location>
</feature>
<dbReference type="InterPro" id="IPR009012">
    <property type="entry name" value="GrpE_head"/>
</dbReference>
<evidence type="ECO:0000313" key="9">
    <source>
        <dbReference type="EMBL" id="WVX66934.1"/>
    </source>
</evidence>
<evidence type="ECO:0000256" key="2">
    <source>
        <dbReference type="ARBA" id="ARBA00023016"/>
    </source>
</evidence>
<feature type="region of interest" description="Disordered" evidence="8">
    <location>
        <begin position="1"/>
        <end position="24"/>
    </location>
</feature>
<gene>
    <name evidence="4" type="primary">grpE</name>
    <name evidence="9" type="ORF">Bealeia1_01129</name>
</gene>
<dbReference type="SUPFAM" id="SSF58014">
    <property type="entry name" value="Coiled-coil domain of nucleotide exchange factor GrpE"/>
    <property type="match status" value="1"/>
</dbReference>
<evidence type="ECO:0000256" key="8">
    <source>
        <dbReference type="SAM" id="MobiDB-lite"/>
    </source>
</evidence>
<comment type="subunit">
    <text evidence="4">Homodimer.</text>
</comment>
<dbReference type="Gene3D" id="2.30.22.10">
    <property type="entry name" value="Head domain of nucleotide exchange factor GrpE"/>
    <property type="match status" value="1"/>
</dbReference>
<comment type="subcellular location">
    <subcellularLocation>
        <location evidence="4">Cytoplasm</location>
    </subcellularLocation>
</comment>
<evidence type="ECO:0000256" key="7">
    <source>
        <dbReference type="SAM" id="Coils"/>
    </source>
</evidence>
<proteinExistence type="inferred from homology"/>
<dbReference type="EMBL" id="CP133270">
    <property type="protein sequence ID" value="WVX66934.1"/>
    <property type="molecule type" value="Genomic_DNA"/>
</dbReference>
<dbReference type="PANTHER" id="PTHR21237">
    <property type="entry name" value="GRPE PROTEIN"/>
    <property type="match status" value="1"/>
</dbReference>
<dbReference type="NCBIfam" id="NF010739">
    <property type="entry name" value="PRK14141.1"/>
    <property type="match status" value="1"/>
</dbReference>
<evidence type="ECO:0000256" key="5">
    <source>
        <dbReference type="RuleBase" id="RU000639"/>
    </source>
</evidence>
<name>A0ABZ2C3A3_9PROT</name>
<evidence type="ECO:0000256" key="6">
    <source>
        <dbReference type="RuleBase" id="RU004478"/>
    </source>
</evidence>
<dbReference type="InterPro" id="IPR013805">
    <property type="entry name" value="GrpE_CC"/>
</dbReference>
<organism evidence="9 10">
    <name type="scientific">Candidatus Bealeia paramacronuclearis</name>
    <dbReference type="NCBI Taxonomy" id="1921001"/>
    <lineage>
        <taxon>Bacteria</taxon>
        <taxon>Pseudomonadati</taxon>
        <taxon>Pseudomonadota</taxon>
        <taxon>Alphaproteobacteria</taxon>
        <taxon>Holosporales</taxon>
        <taxon>Holosporaceae</taxon>
        <taxon>Candidatus Bealeia</taxon>
    </lineage>
</organism>
<dbReference type="NCBIfam" id="NF010748">
    <property type="entry name" value="PRK14150.1"/>
    <property type="match status" value="1"/>
</dbReference>
<comment type="similarity">
    <text evidence="1 4 6">Belongs to the GrpE family.</text>
</comment>
<dbReference type="SUPFAM" id="SSF51064">
    <property type="entry name" value="Head domain of nucleotide exchange factor GrpE"/>
    <property type="match status" value="1"/>
</dbReference>
<dbReference type="RefSeq" id="WP_331255746.1">
    <property type="nucleotide sequence ID" value="NZ_CP133270.1"/>
</dbReference>
<dbReference type="PANTHER" id="PTHR21237:SF23">
    <property type="entry name" value="GRPE PROTEIN HOMOLOG, MITOCHONDRIAL"/>
    <property type="match status" value="1"/>
</dbReference>
<keyword evidence="10" id="KW-1185">Reference proteome</keyword>
<keyword evidence="7" id="KW-0175">Coiled coil</keyword>
<evidence type="ECO:0000256" key="1">
    <source>
        <dbReference type="ARBA" id="ARBA00009054"/>
    </source>
</evidence>
<keyword evidence="3 4" id="KW-0143">Chaperone</keyword>
<reference evidence="9 10" key="1">
    <citation type="journal article" date="2024" name="Environ. Microbiol.">
        <title>Novel evolutionary insights on the interactions of the Holosporales (Alphaproteobacteria) with eukaryotic hosts from comparative genomics.</title>
        <authorList>
            <person name="Giovannini M."/>
            <person name="Petroni G."/>
            <person name="Castelli M."/>
        </authorList>
    </citation>
    <scope>NUCLEOTIDE SEQUENCE [LARGE SCALE GENOMIC DNA]</scope>
    <source>
        <strain evidence="9 10">US_Bl 15I1</strain>
    </source>
</reference>
<feature type="coiled-coil region" evidence="7">
    <location>
        <begin position="24"/>
        <end position="88"/>
    </location>
</feature>
<comment type="function">
    <text evidence="4 5">Participates actively in the response to hyperosmotic and heat shock by preventing the aggregation of stress-denatured proteins, in association with DnaK and GrpE. It is the nucleotide exchange factor for DnaK and may function as a thermosensor. Unfolded proteins bind initially to DnaJ; upon interaction with the DnaJ-bound protein, DnaK hydrolyzes its bound ATP, resulting in the formation of a stable complex. GrpE releases ADP from DnaK; ATP binding to DnaK triggers the release of the substrate protein, thus completing the reaction cycle. Several rounds of ATP-dependent interactions between DnaJ, DnaK and GrpE are required for fully efficient folding.</text>
</comment>
<dbReference type="PROSITE" id="PS01071">
    <property type="entry name" value="GRPE"/>
    <property type="match status" value="1"/>
</dbReference>
<evidence type="ECO:0000313" key="10">
    <source>
        <dbReference type="Proteomes" id="UP001330434"/>
    </source>
</evidence>
<accession>A0ABZ2C3A3</accession>
<sequence>MSETEIKPETTPEEISEVPEQTKEQLLEEEVAKLKDQLLRTAAELENNRKRFDREKEDLVKYALTGFARDLLNVSDNLRRALETIQKETLEPTIKTMVEGVEMTEKEILTVFQKYGIQKVEPVGQAFDHNVHQAMFEIETDEHPQGTVVQMLQPGYTLHGRLLRPALVGVAKPKQS</sequence>
<dbReference type="InterPro" id="IPR000740">
    <property type="entry name" value="GrpE"/>
</dbReference>
<keyword evidence="4" id="KW-0963">Cytoplasm</keyword>
<dbReference type="HAMAP" id="MF_01151">
    <property type="entry name" value="GrpE"/>
    <property type="match status" value="1"/>
</dbReference>
<dbReference type="PRINTS" id="PR00773">
    <property type="entry name" value="GRPEPROTEIN"/>
</dbReference>
<dbReference type="Proteomes" id="UP001330434">
    <property type="component" value="Chromosome"/>
</dbReference>
<protein>
    <recommendedName>
        <fullName evidence="4 5">Protein GrpE</fullName>
    </recommendedName>
    <alternativeName>
        <fullName evidence="4">HSP-70 cofactor</fullName>
    </alternativeName>
</protein>